<feature type="domain" description="Helicase ATP-binding" evidence="1">
    <location>
        <begin position="123"/>
        <end position="277"/>
    </location>
</feature>
<evidence type="ECO:0000313" key="3">
    <source>
        <dbReference type="EMBL" id="AMM44887.1"/>
    </source>
</evidence>
<dbReference type="Pfam" id="PF00271">
    <property type="entry name" value="Helicase_C"/>
    <property type="match status" value="1"/>
</dbReference>
<dbReference type="KEGG" id="vg:29125256"/>
<protein>
    <submittedName>
        <fullName evidence="3">ATP-dependent helicase</fullName>
    </submittedName>
</protein>
<dbReference type="Gene3D" id="3.40.50.300">
    <property type="entry name" value="P-loop containing nucleotide triphosphate hydrolases"/>
    <property type="match status" value="2"/>
</dbReference>
<accession>A0A127AWC7</accession>
<dbReference type="GO" id="GO:0003677">
    <property type="term" value="F:DNA binding"/>
    <property type="evidence" value="ECO:0007669"/>
    <property type="project" value="InterPro"/>
</dbReference>
<keyword evidence="3" id="KW-0378">Hydrolase</keyword>
<dbReference type="SMART" id="SM00487">
    <property type="entry name" value="DEXDc"/>
    <property type="match status" value="1"/>
</dbReference>
<dbReference type="PROSITE" id="PS51192">
    <property type="entry name" value="HELICASE_ATP_BIND_1"/>
    <property type="match status" value="1"/>
</dbReference>
<dbReference type="OrthoDB" id="2008at10239"/>
<gene>
    <name evidence="3" type="ORF">SP15_088</name>
</gene>
<sequence>METIRKIRIEVYNNYAKVSKDDDYSFSVASSYYSLPKDIRKKVYGQWVTRKEIFRLYEINKNGDIILPRGLVELVNPQYVDIVSKEIVTLDKTDLNDISDELIAKILQPESGFDLRSDQITAIRKAYLIKRGILQLATGAGKTEIMAGLMKLLYSIYGFYPKTLIIEPTLHLVKDTVKRLKKYNIPASAYTSHRDINNSEVILTHPVSLGNDVEKNPDLLNGIQVILYDEGHHLRADTWFALMKSLTRVEYSIALSASIVSPDKVGCLDLKQYTIGEALAVGGSGRLLLSIPPSYYIRKGILATPVVFQLHNPANEPCEDETKWHQKVKYRLESPTRSGLASRTAGFMASLGRKSLIFVSTKTHAKRLMEVMTNMGFDCRCSFGGGVYLKWDPVSNKSVNVTESEDSMEKFKSGEFKILIATSHLLEGADVPNLDCIIILDGGKKLRKMIQEVGRGIRKTKTGKYAYLIDFSDHDDNVLNRHAQERLYLYRELIQVPDELIYTGVSFPYLKKIFLELEGIEL</sequence>
<evidence type="ECO:0000259" key="1">
    <source>
        <dbReference type="PROSITE" id="PS51192"/>
    </source>
</evidence>
<name>A0A127AWC7_9CAUD</name>
<dbReference type="InterPro" id="IPR006935">
    <property type="entry name" value="Helicase/UvrB_N"/>
</dbReference>
<dbReference type="Pfam" id="PF04851">
    <property type="entry name" value="ResIII"/>
    <property type="match status" value="1"/>
</dbReference>
<keyword evidence="4" id="KW-1185">Reference proteome</keyword>
<dbReference type="PANTHER" id="PTHR47962:SF5">
    <property type="entry name" value="ATP-DEPENDENT HELICASE LHR-RELATED"/>
    <property type="match status" value="1"/>
</dbReference>
<evidence type="ECO:0000313" key="4">
    <source>
        <dbReference type="Proteomes" id="UP000203261"/>
    </source>
</evidence>
<dbReference type="EMBL" id="KT624200">
    <property type="protein sequence ID" value="AMM44887.1"/>
    <property type="molecule type" value="Genomic_DNA"/>
</dbReference>
<dbReference type="InterPro" id="IPR027417">
    <property type="entry name" value="P-loop_NTPase"/>
</dbReference>
<dbReference type="GO" id="GO:0016887">
    <property type="term" value="F:ATP hydrolysis activity"/>
    <property type="evidence" value="ECO:0007669"/>
    <property type="project" value="TreeGrafter"/>
</dbReference>
<proteinExistence type="predicted"/>
<dbReference type="PROSITE" id="PS51194">
    <property type="entry name" value="HELICASE_CTER"/>
    <property type="match status" value="1"/>
</dbReference>
<dbReference type="SUPFAM" id="SSF52540">
    <property type="entry name" value="P-loop containing nucleoside triphosphate hydrolases"/>
    <property type="match status" value="1"/>
</dbReference>
<keyword evidence="3" id="KW-0547">Nucleotide-binding</keyword>
<dbReference type="GO" id="GO:0004386">
    <property type="term" value="F:helicase activity"/>
    <property type="evidence" value="ECO:0007669"/>
    <property type="project" value="UniProtKB-KW"/>
</dbReference>
<dbReference type="GeneID" id="29125256"/>
<keyword evidence="3" id="KW-0347">Helicase</keyword>
<evidence type="ECO:0000259" key="2">
    <source>
        <dbReference type="PROSITE" id="PS51194"/>
    </source>
</evidence>
<reference evidence="3 4" key="1">
    <citation type="submission" date="2015-08" db="EMBL/GenBank/DDBJ databases">
        <authorList>
            <person name="Babu N.S."/>
            <person name="Beckwith C.J."/>
            <person name="Beseler K.G."/>
            <person name="Brison A."/>
            <person name="Carone J.V."/>
            <person name="Caskin T.P."/>
            <person name="Diamond M."/>
            <person name="Durham M.E."/>
            <person name="Foxe J.M."/>
            <person name="Go M."/>
            <person name="Henderson B.A."/>
            <person name="Jones I.B."/>
            <person name="McGettigan J.A."/>
            <person name="Micheletti S.J."/>
            <person name="Nasrallah M.E."/>
            <person name="Ortiz D."/>
            <person name="Piller C.R."/>
            <person name="Privatt S.R."/>
            <person name="Schneider S.L."/>
            <person name="Sharp S."/>
            <person name="Smith T.C."/>
            <person name="Stanton J.D."/>
            <person name="Ullery H.E."/>
            <person name="Wilson R.J."/>
            <person name="Serrano M.G."/>
            <person name="Buck G."/>
            <person name="Lee V."/>
            <person name="Wang Y."/>
            <person name="Carvalho R."/>
            <person name="Voegtly L."/>
            <person name="Shi R."/>
            <person name="Duckworth R."/>
            <person name="Johnson A."/>
            <person name="Loviza R."/>
            <person name="Walstead R."/>
            <person name="Shah Z."/>
            <person name="Kiflezghi M."/>
            <person name="Wade K."/>
            <person name="Ball S.L."/>
            <person name="Bradley K.W."/>
            <person name="Asai D.J."/>
            <person name="Bowman C.A."/>
            <person name="Russell D.A."/>
            <person name="Pope W.H."/>
            <person name="Jacobs-Sera D."/>
            <person name="Hendrix R.W."/>
            <person name="Hatfull G.F."/>
        </authorList>
    </citation>
    <scope>NUCLEOTIDE SEQUENCE [LARGE SCALE GENOMIC DNA]</scope>
</reference>
<dbReference type="SMART" id="SM00490">
    <property type="entry name" value="HELICc"/>
    <property type="match status" value="1"/>
</dbReference>
<dbReference type="PANTHER" id="PTHR47962">
    <property type="entry name" value="ATP-DEPENDENT HELICASE LHR-RELATED-RELATED"/>
    <property type="match status" value="1"/>
</dbReference>
<dbReference type="GO" id="GO:0005524">
    <property type="term" value="F:ATP binding"/>
    <property type="evidence" value="ECO:0007669"/>
    <property type="project" value="InterPro"/>
</dbReference>
<keyword evidence="3" id="KW-0067">ATP-binding</keyword>
<feature type="domain" description="Helicase C-terminal" evidence="2">
    <location>
        <begin position="343"/>
        <end position="502"/>
    </location>
</feature>
<dbReference type="InterPro" id="IPR014001">
    <property type="entry name" value="Helicase_ATP-bd"/>
</dbReference>
<dbReference type="InterPro" id="IPR001650">
    <property type="entry name" value="Helicase_C-like"/>
</dbReference>
<organism evidence="3 4">
    <name type="scientific">Bacillus phage SP-15</name>
    <dbReference type="NCBI Taxonomy" id="1792032"/>
    <lineage>
        <taxon>Viruses</taxon>
        <taxon>Duplodnaviria</taxon>
        <taxon>Heunggongvirae</taxon>
        <taxon>Uroviricota</taxon>
        <taxon>Caudoviricetes</taxon>
        <taxon>Thornevirus</taxon>
        <taxon>Thornevirus SP15</taxon>
    </lineage>
</organism>
<dbReference type="Proteomes" id="UP000203261">
    <property type="component" value="Segment"/>
</dbReference>
<dbReference type="RefSeq" id="YP_009302476.1">
    <property type="nucleotide sequence ID" value="NC_031245.1"/>
</dbReference>
<dbReference type="InterPro" id="IPR052511">
    <property type="entry name" value="ATP-dep_Helicase"/>
</dbReference>